<feature type="domain" description="F5/8 type C" evidence="3">
    <location>
        <begin position="1493"/>
        <end position="1585"/>
    </location>
</feature>
<feature type="non-terminal residue" evidence="4">
    <location>
        <position position="1720"/>
    </location>
</feature>
<dbReference type="InterPro" id="IPR013780">
    <property type="entry name" value="Glyco_hydro_b"/>
</dbReference>
<feature type="chain" id="PRO_5039367275" evidence="2">
    <location>
        <begin position="31"/>
        <end position="1720"/>
    </location>
</feature>
<dbReference type="Pfam" id="PF17995">
    <property type="entry name" value="GH101_N"/>
    <property type="match status" value="1"/>
</dbReference>
<dbReference type="Gene3D" id="2.60.40.1180">
    <property type="entry name" value="Golgi alpha-mannosidase II"/>
    <property type="match status" value="1"/>
</dbReference>
<dbReference type="EMBL" id="LSRC01000024">
    <property type="protein sequence ID" value="KXI17530.1"/>
    <property type="molecule type" value="Genomic_DNA"/>
</dbReference>
<dbReference type="InterPro" id="IPR040502">
    <property type="entry name" value="GH101_dom-6"/>
</dbReference>
<dbReference type="Proteomes" id="UP000070505">
    <property type="component" value="Unassembled WGS sequence"/>
</dbReference>
<dbReference type="Gene3D" id="2.70.98.10">
    <property type="match status" value="1"/>
</dbReference>
<comment type="caution">
    <text evidence="4">The sequence shown here is derived from an EMBL/GenBank/DDBJ whole genome shotgun (WGS) entry which is preliminary data.</text>
</comment>
<evidence type="ECO:0000256" key="2">
    <source>
        <dbReference type="SAM" id="SignalP"/>
    </source>
</evidence>
<dbReference type="CDD" id="cd14244">
    <property type="entry name" value="GH_101_like"/>
    <property type="match status" value="1"/>
</dbReference>
<dbReference type="RefSeq" id="WP_075523520.1">
    <property type="nucleotide sequence ID" value="NZ_KQ961860.1"/>
</dbReference>
<dbReference type="PROSITE" id="PS50022">
    <property type="entry name" value="FA58C_3"/>
    <property type="match status" value="1"/>
</dbReference>
<organism evidence="4 5">
    <name type="scientific">Gardnerella vaginalis</name>
    <dbReference type="NCBI Taxonomy" id="2702"/>
    <lineage>
        <taxon>Bacteria</taxon>
        <taxon>Bacillati</taxon>
        <taxon>Actinomycetota</taxon>
        <taxon>Actinomycetes</taxon>
        <taxon>Bifidobacteriales</taxon>
        <taxon>Bifidobacteriaceae</taxon>
        <taxon>Gardnerella</taxon>
    </lineage>
</organism>
<dbReference type="Pfam" id="PF18080">
    <property type="entry name" value="Gal_mutarotas_3"/>
    <property type="match status" value="1"/>
</dbReference>
<dbReference type="InterPro" id="IPR040633">
    <property type="entry name" value="Gal_mutarotas_3"/>
</dbReference>
<dbReference type="SUPFAM" id="SSF49452">
    <property type="entry name" value="Starch-binding domain-like"/>
    <property type="match status" value="1"/>
</dbReference>
<feature type="region of interest" description="Disordered" evidence="1">
    <location>
        <begin position="1646"/>
        <end position="1720"/>
    </location>
</feature>
<dbReference type="Pfam" id="PF13620">
    <property type="entry name" value="CarboxypepD_reg"/>
    <property type="match status" value="1"/>
</dbReference>
<evidence type="ECO:0000313" key="4">
    <source>
        <dbReference type="EMBL" id="KXI17530.1"/>
    </source>
</evidence>
<dbReference type="Pfam" id="PF12905">
    <property type="entry name" value="Glyco_hydro_101"/>
    <property type="match status" value="1"/>
</dbReference>
<dbReference type="Gene3D" id="2.60.120.870">
    <property type="match status" value="1"/>
</dbReference>
<proteinExistence type="predicted"/>
<dbReference type="InterPro" id="IPR049314">
    <property type="entry name" value="GH101_dom-5"/>
</dbReference>
<dbReference type="InterPro" id="IPR025706">
    <property type="entry name" value="Endoa_GalNAc"/>
</dbReference>
<feature type="compositionally biased region" description="Pro residues" evidence="1">
    <location>
        <begin position="1647"/>
        <end position="1700"/>
    </location>
</feature>
<reference evidence="4 5" key="1">
    <citation type="submission" date="2016-02" db="EMBL/GenBank/DDBJ databases">
        <authorList>
            <person name="Wen L."/>
            <person name="He K."/>
            <person name="Yang H."/>
        </authorList>
    </citation>
    <scope>NUCLEOTIDE SEQUENCE [LARGE SCALE GENOMIC DNA]</scope>
    <source>
        <strain evidence="4 5">CMW7778B</strain>
    </source>
</reference>
<dbReference type="InterPro" id="IPR035364">
    <property type="entry name" value="Beta_sandwich_GH101"/>
</dbReference>
<accession>A0A135Z792</accession>
<dbReference type="Pfam" id="PF17974">
    <property type="entry name" value="GalBD_like"/>
    <property type="match status" value="1"/>
</dbReference>
<dbReference type="GO" id="GO:0030246">
    <property type="term" value="F:carbohydrate binding"/>
    <property type="evidence" value="ECO:0007669"/>
    <property type="project" value="InterPro"/>
</dbReference>
<dbReference type="SUPFAM" id="SSF49785">
    <property type="entry name" value="Galactose-binding domain-like"/>
    <property type="match status" value="1"/>
</dbReference>
<sequence>MKRLVAGTVAATLSIMPLAGSFAFAIPAWANDSVASQAVVASSETPQTALAWALDPHTKKAGEVLEKDSGWYHFKASAQNGNAANNPNSYPAVAINNKEYNFADSGSFATTIRTKEDGTKNRFGFYLGYKDPGNGLFIGFDSGGWFWQTYSNGNGDWFKGNRLPAPKAGEKTEINIHWADGSAVLFVNRTKAFTVDYNSIKNNLSKKLAMKAGAYNSELTDVEIKDPDAPSQTYKISGKVIGDNSSAISDARVQLDDKVIRTKSDGAFEFSGLELGKHKLSIVAAGYDEFKQEIKLDGSDVKLNNITLKKSSVFETEKLQTEDMDVVLHKNFPAVSYYTMKKLENHVMDAQSNNIHTVSINGTNVELKDSDVQFKKLSNAKAQYVLSVKDPGHNIDAEISVEITVEKNQLHFDVTKIENKAGEQNPVQTLYFPENNLVSVNSSQEGATFTGARMSSNTQIPGDKTFAITDGYTLKDNGDYTYGFVSNNQLSAGLWSNSEHNGTVAFSGIEGGSKNTRVIASAKQESKGTQFGLTSAPWYYHRIVSDSKGNKYTVGETDMPKSAVVISGDENNDGVITWQDGAIAYRDIMNNPYKCEEVPELVAWRIAMNFGSQAQNPFLTTLDNVKKVALNTDGLGQSVLLKGYGNEGHDSGHPDYGDINKRAGGAADMNTLMEKGKKYGARFGVHVNASEMYPEAKAFSEQMVRRNGKGGSLRYGWNWLDQGIGIDGIYDLASNSRKNRFGDLKKEVKDNMDFIYLDVWGNQTSGTEDSWETRKMSKMINDNKWRMTTEWGAGNEYDSTFQHWAADLTYGGFKMKGENSQVMRFLRNHQKDSWVGDFPSYGGAANAPLLGGYNMKDFEGWQGRNDYDAYISNLFTHDLSTKFIQHFKVVRWVNSPLDASSVRDPKTNNSNEQIDLADANGNKLVISRGSNDSKSAEYRNRTIKLNDKIVASGAVSAGDSGQGGTESYLLPWLWDVNSGKLVKDSDQKLYHWNTKGGSTTWTLPKGWENLQNVTVYKLTDLGKTNRTVVNVANGQVTLNAKAETPYVIYKGSVDAKQLNVTWSEGMHVVDAGFNGGEDSLSKNWNSVGAGKASIAKSQFSNPMLKLSGKVKVSQKITDLKPGKHYALYVGVDNRSSAAARMTVRSGDKVLATNETMRSIAKNYVKAYSHNTNSSTVGGSSYFQNMYVFFTAPASGETTLELEHSGEGDTYFDDVRVVENEYTGLKFNNKGEVTGLDNDFEHNAQGIWPFVIGGTEGVEDNRIHLSEKHAPFTQHGWDVKKVDDVLGGDWSVKVNGLVGRDNLLYRTVPQNFEFKPGHKYTVEFDYQAGSKGTYAVVTGEGEFNGSVLSNDPLDKAEGTTAHHKFTVLGGANGDTWFGIYSTDKDATLPSGVTSNDEANFGGYRDFILDNLKIREEKLDSATREQAKAKYDAIKQKWDAKCEKFIDQVQKSYAEQLSRIHAIIEKTDATSDDFAQAVNMLDVLDAFMSNAPVDNASDKYDVARNAYGIEVGSYQPRSDNEGPAELANDDDPGTWWHTVWGGNAVKDGTAWFEFTLNKPMTINGLRYLPRTGGGVNGKIKSYKITITKADNTIVEKSGEFKTGGSWQKADFGEDIQNVKKVRITVLTSAGNPANTFASAAELRLTAPKTPAPVVPPAPKPGPVTPKPGPAPQPPAPVVPAPAPQPPAPVVPPAPAPSAPAAPAPKSVKKLSPELKNTLTVGN</sequence>
<keyword evidence="2" id="KW-0732">Signal</keyword>
<dbReference type="InterPro" id="IPR008979">
    <property type="entry name" value="Galactose-bd-like_sf"/>
</dbReference>
<protein>
    <submittedName>
        <fullName evidence="4">F5/8 type C domain protein</fullName>
    </submittedName>
</protein>
<dbReference type="InterPro" id="IPR040575">
    <property type="entry name" value="GH101_N"/>
</dbReference>
<dbReference type="Gene3D" id="3.20.20.80">
    <property type="entry name" value="Glycosidases"/>
    <property type="match status" value="1"/>
</dbReference>
<dbReference type="GO" id="GO:0033926">
    <property type="term" value="F:endo-alpha-N-acetylgalactosaminidase activity"/>
    <property type="evidence" value="ECO:0007669"/>
    <property type="project" value="InterPro"/>
</dbReference>
<dbReference type="InterPro" id="IPR014718">
    <property type="entry name" value="GH-type_carb-bd"/>
</dbReference>
<dbReference type="InterPro" id="IPR000421">
    <property type="entry name" value="FA58C"/>
</dbReference>
<evidence type="ECO:0000256" key="1">
    <source>
        <dbReference type="SAM" id="MobiDB-lite"/>
    </source>
</evidence>
<dbReference type="Pfam" id="PF17451">
    <property type="entry name" value="Glyco_hyd_101C"/>
    <property type="match status" value="1"/>
</dbReference>
<evidence type="ECO:0000259" key="3">
    <source>
        <dbReference type="PROSITE" id="PS50022"/>
    </source>
</evidence>
<dbReference type="Pfam" id="PF21466">
    <property type="entry name" value="GH101_dom-5"/>
    <property type="match status" value="1"/>
</dbReference>
<feature type="signal peptide" evidence="2">
    <location>
        <begin position="1"/>
        <end position="30"/>
    </location>
</feature>
<dbReference type="Gene3D" id="2.60.120.260">
    <property type="entry name" value="Galactose-binding domain-like"/>
    <property type="match status" value="3"/>
</dbReference>
<dbReference type="Gene3D" id="2.60.40.1120">
    <property type="entry name" value="Carboxypeptidase-like, regulatory domain"/>
    <property type="match status" value="1"/>
</dbReference>
<gene>
    <name evidence="4" type="ORF">HMPREF3230_00662</name>
</gene>
<dbReference type="Pfam" id="PF00754">
    <property type="entry name" value="F5_F8_type_C"/>
    <property type="match status" value="1"/>
</dbReference>
<name>A0A135Z792_GARVA</name>
<dbReference type="InterPro" id="IPR013784">
    <property type="entry name" value="Carb-bd-like_fold"/>
</dbReference>
<evidence type="ECO:0000313" key="5">
    <source>
        <dbReference type="Proteomes" id="UP000070505"/>
    </source>
</evidence>